<dbReference type="PANTHER" id="PTHR30040">
    <property type="entry name" value="THIAMINE BIOSYNTHESIS LIPOPROTEIN APBE"/>
    <property type="match status" value="1"/>
</dbReference>
<sequence length="341" mass="37855">MLVVSSVSCSFEKQNTQKSYFTEMGEIFHTLFHVKYASKEEQSDAIKQALLQLNHSANPFDSTSLLYAINNNTSMEVDSIFTYLFNEAKRLSELTHGTYDVTVGPLVNIWGFGFEPSPYPQGAVPKEAIDSVLNFVGFQKIVLRDNKIYKEDPRLKIDFSSIAKGFASDLVAQALYQHGVEDYLVEIGGEIAFFGSNPQGKEWTVAIRKPVLDSVGLEHYNDLETIIALPSSKKKGGLATSGNYHNYKTREDGTIYAHTIDPISGYPVQTDVLSATIIAENCAWADALATASMAMGSKRAVELLKTLPNVDYFFILANDAKKEEGIYRFIASPTFNSYIVE</sequence>
<dbReference type="Gene3D" id="3.10.520.10">
    <property type="entry name" value="ApbE-like domains"/>
    <property type="match status" value="1"/>
</dbReference>
<dbReference type="STRING" id="266762.HQ36_06960"/>
<dbReference type="EC" id="2.7.1.180" evidence="1 10"/>
<name>A0A0A2G555_9PORP</name>
<feature type="binding site" evidence="11">
    <location>
        <position position="286"/>
    </location>
    <ligand>
        <name>Mg(2+)</name>
        <dbReference type="ChEBI" id="CHEBI:18420"/>
    </ligand>
</feature>
<evidence type="ECO:0000256" key="7">
    <source>
        <dbReference type="ARBA" id="ARBA00022842"/>
    </source>
</evidence>
<dbReference type="GO" id="GO:0016740">
    <property type="term" value="F:transferase activity"/>
    <property type="evidence" value="ECO:0007669"/>
    <property type="project" value="UniProtKB-UniRule"/>
</dbReference>
<comment type="similarity">
    <text evidence="10">Belongs to the ApbE family.</text>
</comment>
<dbReference type="PANTHER" id="PTHR30040:SF2">
    <property type="entry name" value="FAD:PROTEIN FMN TRANSFERASE"/>
    <property type="match status" value="1"/>
</dbReference>
<evidence type="ECO:0000256" key="11">
    <source>
        <dbReference type="PIRSR" id="PIRSR006268-2"/>
    </source>
</evidence>
<feature type="binding site" evidence="11">
    <location>
        <position position="290"/>
    </location>
    <ligand>
        <name>Mg(2+)</name>
        <dbReference type="ChEBI" id="CHEBI:18420"/>
    </ligand>
</feature>
<dbReference type="GO" id="GO:0046872">
    <property type="term" value="F:metal ion binding"/>
    <property type="evidence" value="ECO:0007669"/>
    <property type="project" value="UniProtKB-UniRule"/>
</dbReference>
<evidence type="ECO:0000256" key="8">
    <source>
        <dbReference type="ARBA" id="ARBA00031306"/>
    </source>
</evidence>
<protein>
    <recommendedName>
        <fullName evidence="2 10">FAD:protein FMN transferase</fullName>
        <ecNumber evidence="1 10">2.7.1.180</ecNumber>
    </recommendedName>
    <alternativeName>
        <fullName evidence="8 10">Flavin transferase</fullName>
    </alternativeName>
</protein>
<evidence type="ECO:0000256" key="2">
    <source>
        <dbReference type="ARBA" id="ARBA00016337"/>
    </source>
</evidence>
<evidence type="ECO:0000256" key="4">
    <source>
        <dbReference type="ARBA" id="ARBA00022679"/>
    </source>
</evidence>
<evidence type="ECO:0000256" key="1">
    <source>
        <dbReference type="ARBA" id="ARBA00011955"/>
    </source>
</evidence>
<evidence type="ECO:0000256" key="5">
    <source>
        <dbReference type="ARBA" id="ARBA00022723"/>
    </source>
</evidence>
<comment type="catalytic activity">
    <reaction evidence="9 10">
        <text>L-threonyl-[protein] + FAD = FMN-L-threonyl-[protein] + AMP + H(+)</text>
        <dbReference type="Rhea" id="RHEA:36847"/>
        <dbReference type="Rhea" id="RHEA-COMP:11060"/>
        <dbReference type="Rhea" id="RHEA-COMP:11061"/>
        <dbReference type="ChEBI" id="CHEBI:15378"/>
        <dbReference type="ChEBI" id="CHEBI:30013"/>
        <dbReference type="ChEBI" id="CHEBI:57692"/>
        <dbReference type="ChEBI" id="CHEBI:74257"/>
        <dbReference type="ChEBI" id="CHEBI:456215"/>
        <dbReference type="EC" id="2.7.1.180"/>
    </reaction>
</comment>
<dbReference type="PIRSF" id="PIRSF006268">
    <property type="entry name" value="ApbE"/>
    <property type="match status" value="1"/>
</dbReference>
<proteinExistence type="inferred from homology"/>
<keyword evidence="4 10" id="KW-0808">Transferase</keyword>
<keyword evidence="5 10" id="KW-0479">Metal-binding</keyword>
<keyword evidence="3 10" id="KW-0285">Flavoprotein</keyword>
<dbReference type="AlphaFoldDB" id="A0A0A2G555"/>
<organism evidence="12 13">
    <name type="scientific">Porphyromonas gingivicanis</name>
    <dbReference type="NCBI Taxonomy" id="266762"/>
    <lineage>
        <taxon>Bacteria</taxon>
        <taxon>Pseudomonadati</taxon>
        <taxon>Bacteroidota</taxon>
        <taxon>Bacteroidia</taxon>
        <taxon>Bacteroidales</taxon>
        <taxon>Porphyromonadaceae</taxon>
        <taxon>Porphyromonas</taxon>
    </lineage>
</organism>
<dbReference type="InterPro" id="IPR024932">
    <property type="entry name" value="ApbE"/>
</dbReference>
<keyword evidence="13" id="KW-1185">Reference proteome</keyword>
<evidence type="ECO:0000256" key="6">
    <source>
        <dbReference type="ARBA" id="ARBA00022827"/>
    </source>
</evidence>
<dbReference type="Pfam" id="PF02424">
    <property type="entry name" value="ApbE"/>
    <property type="match status" value="1"/>
</dbReference>
<reference evidence="12 13" key="1">
    <citation type="submission" date="2014-08" db="EMBL/GenBank/DDBJ databases">
        <title>Porphyromonas gingivicanis strain:COT-022_OH1391 Genome sequencing.</title>
        <authorList>
            <person name="Wallis C."/>
            <person name="Deusch O."/>
            <person name="O'Flynn C."/>
            <person name="Davis I."/>
            <person name="Jospin G."/>
            <person name="Darling A.E."/>
            <person name="Coil D.A."/>
            <person name="Alexiev A."/>
            <person name="Horsfall A."/>
            <person name="Kirkwood N."/>
            <person name="Harris S."/>
            <person name="Eisen J.A."/>
        </authorList>
    </citation>
    <scope>NUCLEOTIDE SEQUENCE [LARGE SCALE GENOMIC DNA]</scope>
    <source>
        <strain evidence="13">COT-022 OH1391</strain>
    </source>
</reference>
<dbReference type="SUPFAM" id="SSF143631">
    <property type="entry name" value="ApbE-like"/>
    <property type="match status" value="1"/>
</dbReference>
<comment type="cofactor">
    <cofactor evidence="11">
        <name>Mg(2+)</name>
        <dbReference type="ChEBI" id="CHEBI:18420"/>
    </cofactor>
    <cofactor evidence="11">
        <name>Mn(2+)</name>
        <dbReference type="ChEBI" id="CHEBI:29035"/>
    </cofactor>
    <text evidence="11">Magnesium. Can also use manganese.</text>
</comment>
<evidence type="ECO:0000256" key="9">
    <source>
        <dbReference type="ARBA" id="ARBA00048540"/>
    </source>
</evidence>
<dbReference type="eggNOG" id="COG1477">
    <property type="taxonomic scope" value="Bacteria"/>
</dbReference>
<comment type="caution">
    <text evidence="12">The sequence shown here is derived from an EMBL/GenBank/DDBJ whole genome shotgun (WGS) entry which is preliminary data.</text>
</comment>
<keyword evidence="6 10" id="KW-0274">FAD</keyword>
<accession>A0A0A2G555</accession>
<evidence type="ECO:0000313" key="13">
    <source>
        <dbReference type="Proteomes" id="UP000030134"/>
    </source>
</evidence>
<gene>
    <name evidence="12" type="ORF">HQ36_06960</name>
</gene>
<feature type="binding site" evidence="11">
    <location>
        <position position="161"/>
    </location>
    <ligand>
        <name>Mg(2+)</name>
        <dbReference type="ChEBI" id="CHEBI:18420"/>
    </ligand>
</feature>
<evidence type="ECO:0000256" key="10">
    <source>
        <dbReference type="PIRNR" id="PIRNR006268"/>
    </source>
</evidence>
<keyword evidence="7 10" id="KW-0460">Magnesium</keyword>
<evidence type="ECO:0000313" key="12">
    <source>
        <dbReference type="EMBL" id="KGN97607.1"/>
    </source>
</evidence>
<dbReference type="InterPro" id="IPR003374">
    <property type="entry name" value="ApbE-like_sf"/>
</dbReference>
<dbReference type="Proteomes" id="UP000030134">
    <property type="component" value="Unassembled WGS sequence"/>
</dbReference>
<dbReference type="EMBL" id="JQZW01000012">
    <property type="protein sequence ID" value="KGN97607.1"/>
    <property type="molecule type" value="Genomic_DNA"/>
</dbReference>
<evidence type="ECO:0000256" key="3">
    <source>
        <dbReference type="ARBA" id="ARBA00022630"/>
    </source>
</evidence>